<dbReference type="GO" id="GO:0005737">
    <property type="term" value="C:cytoplasm"/>
    <property type="evidence" value="ECO:0007669"/>
    <property type="project" value="TreeGrafter"/>
</dbReference>
<dbReference type="SUPFAM" id="SSF53474">
    <property type="entry name" value="alpha/beta-Hydrolases"/>
    <property type="match status" value="1"/>
</dbReference>
<dbReference type="GO" id="GO:0008474">
    <property type="term" value="F:palmitoyl-(protein) hydrolase activity"/>
    <property type="evidence" value="ECO:0007669"/>
    <property type="project" value="UniProtKB-EC"/>
</dbReference>
<keyword evidence="5" id="KW-1185">Reference proteome</keyword>
<reference evidence="4 5" key="1">
    <citation type="submission" date="2019-05" db="EMBL/GenBank/DDBJ databases">
        <title>Another draft genome of Portunus trituberculatus and its Hox gene families provides insights of decapod evolution.</title>
        <authorList>
            <person name="Jeong J.-H."/>
            <person name="Song I."/>
            <person name="Kim S."/>
            <person name="Choi T."/>
            <person name="Kim D."/>
            <person name="Ryu S."/>
            <person name="Kim W."/>
        </authorList>
    </citation>
    <scope>NUCLEOTIDE SEQUENCE [LARGE SCALE GENOMIC DNA]</scope>
    <source>
        <tissue evidence="4">Muscle</tissue>
    </source>
</reference>
<dbReference type="OrthoDB" id="2418081at2759"/>
<dbReference type="InterPro" id="IPR003140">
    <property type="entry name" value="PLipase/COase/thioEstase"/>
</dbReference>
<protein>
    <recommendedName>
        <fullName evidence="2">palmitoyl-protein hydrolase</fullName>
        <ecNumber evidence="2">3.1.2.22</ecNumber>
    </recommendedName>
</protein>
<dbReference type="Gene3D" id="3.40.50.1820">
    <property type="entry name" value="alpha/beta hydrolase"/>
    <property type="match status" value="1"/>
</dbReference>
<sequence length="110" mass="12318">MVYSFQSSDGSDLECWLQDAFMRARDSIHTLIEEEVRAGIPHERILLGGFSQGGALALYSTFTHSKSLAGVVGLSCWLPLRDEFPQVREDSMADANVHSHLFSYLSLSYF</sequence>
<evidence type="ECO:0000256" key="2">
    <source>
        <dbReference type="ARBA" id="ARBA00012423"/>
    </source>
</evidence>
<comment type="caution">
    <text evidence="4">The sequence shown here is derived from an EMBL/GenBank/DDBJ whole genome shotgun (WGS) entry which is preliminary data.</text>
</comment>
<dbReference type="Pfam" id="PF02230">
    <property type="entry name" value="Abhydrolase_2"/>
    <property type="match status" value="1"/>
</dbReference>
<name>A0A5B7IHZ2_PORTR</name>
<dbReference type="GO" id="GO:0052689">
    <property type="term" value="F:carboxylic ester hydrolase activity"/>
    <property type="evidence" value="ECO:0007669"/>
    <property type="project" value="TreeGrafter"/>
</dbReference>
<evidence type="ECO:0000259" key="3">
    <source>
        <dbReference type="Pfam" id="PF02230"/>
    </source>
</evidence>
<feature type="domain" description="Phospholipase/carboxylesterase/thioesterase" evidence="3">
    <location>
        <begin position="18"/>
        <end position="89"/>
    </location>
</feature>
<organism evidence="4 5">
    <name type="scientific">Portunus trituberculatus</name>
    <name type="common">Swimming crab</name>
    <name type="synonym">Neptunus trituberculatus</name>
    <dbReference type="NCBI Taxonomy" id="210409"/>
    <lineage>
        <taxon>Eukaryota</taxon>
        <taxon>Metazoa</taxon>
        <taxon>Ecdysozoa</taxon>
        <taxon>Arthropoda</taxon>
        <taxon>Crustacea</taxon>
        <taxon>Multicrustacea</taxon>
        <taxon>Malacostraca</taxon>
        <taxon>Eumalacostraca</taxon>
        <taxon>Eucarida</taxon>
        <taxon>Decapoda</taxon>
        <taxon>Pleocyemata</taxon>
        <taxon>Brachyura</taxon>
        <taxon>Eubrachyura</taxon>
        <taxon>Portunoidea</taxon>
        <taxon>Portunidae</taxon>
        <taxon>Portuninae</taxon>
        <taxon>Portunus</taxon>
    </lineage>
</organism>
<dbReference type="PANTHER" id="PTHR10655:SF68">
    <property type="entry name" value="PALMITOYL-PROTEIN HYDROLASE"/>
    <property type="match status" value="1"/>
</dbReference>
<evidence type="ECO:0000313" key="5">
    <source>
        <dbReference type="Proteomes" id="UP000324222"/>
    </source>
</evidence>
<dbReference type="EMBL" id="VSRR010057420">
    <property type="protein sequence ID" value="MPC81586.1"/>
    <property type="molecule type" value="Genomic_DNA"/>
</dbReference>
<proteinExistence type="inferred from homology"/>
<dbReference type="InterPro" id="IPR050565">
    <property type="entry name" value="LYPA1-2/EST-like"/>
</dbReference>
<accession>A0A5B7IHZ2</accession>
<comment type="similarity">
    <text evidence="1">Belongs to the AB hydrolase superfamily. AB hydrolase 2 family.</text>
</comment>
<gene>
    <name evidence="4" type="primary">LYPLA1_1</name>
    <name evidence="4" type="ORF">E2C01_076211</name>
</gene>
<evidence type="ECO:0000313" key="4">
    <source>
        <dbReference type="EMBL" id="MPC81586.1"/>
    </source>
</evidence>
<dbReference type="EC" id="3.1.2.22" evidence="2"/>
<evidence type="ECO:0000256" key="1">
    <source>
        <dbReference type="ARBA" id="ARBA00006499"/>
    </source>
</evidence>
<dbReference type="Proteomes" id="UP000324222">
    <property type="component" value="Unassembled WGS sequence"/>
</dbReference>
<dbReference type="PANTHER" id="PTHR10655">
    <property type="entry name" value="LYSOPHOSPHOLIPASE-RELATED"/>
    <property type="match status" value="1"/>
</dbReference>
<dbReference type="InterPro" id="IPR029058">
    <property type="entry name" value="AB_hydrolase_fold"/>
</dbReference>
<dbReference type="AlphaFoldDB" id="A0A5B7IHZ2"/>